<dbReference type="EMBL" id="JOKG01000001">
    <property type="protein sequence ID" value="KEQ15145.1"/>
    <property type="molecule type" value="Genomic_DNA"/>
</dbReference>
<name>A0A081N9M2_9GAMM</name>
<dbReference type="AlphaFoldDB" id="A0A081N9M2"/>
<gene>
    <name evidence="1" type="ORF">GZ77_00100</name>
</gene>
<dbReference type="Proteomes" id="UP000028006">
    <property type="component" value="Unassembled WGS sequence"/>
</dbReference>
<protein>
    <submittedName>
        <fullName evidence="1">Uncharacterized protein</fullName>
    </submittedName>
</protein>
<organism evidence="1 2">
    <name type="scientific">Endozoicomonas montiporae</name>
    <dbReference type="NCBI Taxonomy" id="1027273"/>
    <lineage>
        <taxon>Bacteria</taxon>
        <taxon>Pseudomonadati</taxon>
        <taxon>Pseudomonadota</taxon>
        <taxon>Gammaproteobacteria</taxon>
        <taxon>Oceanospirillales</taxon>
        <taxon>Endozoicomonadaceae</taxon>
        <taxon>Endozoicomonas</taxon>
    </lineage>
</organism>
<evidence type="ECO:0000313" key="2">
    <source>
        <dbReference type="Proteomes" id="UP000028006"/>
    </source>
</evidence>
<proteinExistence type="predicted"/>
<keyword evidence="2" id="KW-1185">Reference proteome</keyword>
<sequence length="63" mass="7226">MYVHSEKKGVHPPSDSAMTPLINFRAFADRVLTEIIPLFTNQPEQPAHTINCSLPMENRYANW</sequence>
<accession>A0A081N9M2</accession>
<reference evidence="1 2" key="1">
    <citation type="submission" date="2014-06" db="EMBL/GenBank/DDBJ databases">
        <title>Whole Genome Sequences of Three Symbiotic Endozoicomonas Bacteria.</title>
        <authorList>
            <person name="Neave M.J."/>
            <person name="Apprill A."/>
            <person name="Voolstra C.R."/>
        </authorList>
    </citation>
    <scope>NUCLEOTIDE SEQUENCE [LARGE SCALE GENOMIC DNA]</scope>
    <source>
        <strain evidence="1 2">LMG 24815</strain>
    </source>
</reference>
<comment type="caution">
    <text evidence="1">The sequence shown here is derived from an EMBL/GenBank/DDBJ whole genome shotgun (WGS) entry which is preliminary data.</text>
</comment>
<evidence type="ECO:0000313" key="1">
    <source>
        <dbReference type="EMBL" id="KEQ15145.1"/>
    </source>
</evidence>